<feature type="chain" id="PRO_5045959633" evidence="2">
    <location>
        <begin position="27"/>
        <end position="53"/>
    </location>
</feature>
<keyword evidence="2" id="KW-0732">Signal</keyword>
<dbReference type="Proteomes" id="UP001232163">
    <property type="component" value="Unassembled WGS sequence"/>
</dbReference>
<evidence type="ECO:0000256" key="1">
    <source>
        <dbReference type="SAM" id="MobiDB-lite"/>
    </source>
</evidence>
<reference evidence="3 4" key="1">
    <citation type="submission" date="2023-07" db="EMBL/GenBank/DDBJ databases">
        <title>Genomic Encyclopedia of Type Strains, Phase IV (KMG-IV): sequencing the most valuable type-strain genomes for metagenomic binning, comparative biology and taxonomic classification.</title>
        <authorList>
            <person name="Goeker M."/>
        </authorList>
    </citation>
    <scope>NUCLEOTIDE SEQUENCE [LARGE SCALE GENOMIC DNA]</scope>
    <source>
        <strain evidence="3 4">NIO-1023</strain>
    </source>
</reference>
<name>A0ABT9MJ96_9DEIO</name>
<keyword evidence="4" id="KW-1185">Reference proteome</keyword>
<feature type="signal peptide" evidence="2">
    <location>
        <begin position="1"/>
        <end position="26"/>
    </location>
</feature>
<dbReference type="EMBL" id="JAURUR010000051">
    <property type="protein sequence ID" value="MDP9766656.1"/>
    <property type="molecule type" value="Genomic_DNA"/>
</dbReference>
<accession>A0ABT9MJ96</accession>
<comment type="caution">
    <text evidence="3">The sequence shown here is derived from an EMBL/GenBank/DDBJ whole genome shotgun (WGS) entry which is preliminary data.</text>
</comment>
<evidence type="ECO:0000313" key="4">
    <source>
        <dbReference type="Proteomes" id="UP001232163"/>
    </source>
</evidence>
<organism evidence="3 4">
    <name type="scientific">Deinococcus enclensis</name>
    <dbReference type="NCBI Taxonomy" id="1049582"/>
    <lineage>
        <taxon>Bacteria</taxon>
        <taxon>Thermotogati</taxon>
        <taxon>Deinococcota</taxon>
        <taxon>Deinococci</taxon>
        <taxon>Deinococcales</taxon>
        <taxon>Deinococcaceae</taxon>
        <taxon>Deinococcus</taxon>
    </lineage>
</organism>
<proteinExistence type="predicted"/>
<feature type="region of interest" description="Disordered" evidence="1">
    <location>
        <begin position="27"/>
        <end position="53"/>
    </location>
</feature>
<protein>
    <submittedName>
        <fullName evidence="3">Uncharacterized protein</fullName>
    </submittedName>
</protein>
<gene>
    <name evidence="3" type="ORF">QO006_004131</name>
</gene>
<evidence type="ECO:0000256" key="2">
    <source>
        <dbReference type="SAM" id="SignalP"/>
    </source>
</evidence>
<evidence type="ECO:0000313" key="3">
    <source>
        <dbReference type="EMBL" id="MDP9766656.1"/>
    </source>
</evidence>
<sequence>MTAPDRISRLFGLLCVALAWMARVGAQTMQDSPPRQDKQGRAVVSQVRMGWQG</sequence>